<keyword evidence="2" id="KW-0472">Membrane</keyword>
<dbReference type="GeneID" id="89929155"/>
<keyword evidence="2" id="KW-0812">Transmembrane</keyword>
<feature type="region of interest" description="Disordered" evidence="1">
    <location>
        <begin position="170"/>
        <end position="311"/>
    </location>
</feature>
<feature type="transmembrane region" description="Helical" evidence="2">
    <location>
        <begin position="57"/>
        <end position="76"/>
    </location>
</feature>
<dbReference type="EMBL" id="JAVRRT010000012">
    <property type="protein sequence ID" value="KAK5167090.1"/>
    <property type="molecule type" value="Genomic_DNA"/>
</dbReference>
<feature type="transmembrane region" description="Helical" evidence="2">
    <location>
        <begin position="96"/>
        <end position="116"/>
    </location>
</feature>
<sequence length="311" mass="34484">MLLSAACCIPTVLLLVNMWIKILENNAKKFHGGDAVRLGEMKKANKAVSFIRKYVEVPFFTAAILAILVIGEWNLFSKQVRYQTEPVKNIGQWGPIVGTGLAVIGSLYVLLAQAMVREQLESDPPPKGEIIRRIARRMMRFSNWIGIPKQDRFDTGSDFREVRQRFYPTVPGEEHRVGQNAIDRVQSGYDQRPESSSIHSAMRSRSRSRAGSSRSAVPGTAADGEPSTPVGHARRLTLEVPSSSQDRDTARSRTYSGGSQNSTANQDPPIIRVTTMDQTTSPEMTPLQDVDSLDNIPNLPQEPVPTLQERG</sequence>
<accession>A0AAV9P6Z9</accession>
<evidence type="ECO:0000313" key="4">
    <source>
        <dbReference type="Proteomes" id="UP001337655"/>
    </source>
</evidence>
<dbReference type="Proteomes" id="UP001337655">
    <property type="component" value="Unassembled WGS sequence"/>
</dbReference>
<keyword evidence="4" id="KW-1185">Reference proteome</keyword>
<organism evidence="3 4">
    <name type="scientific">Saxophila tyrrhenica</name>
    <dbReference type="NCBI Taxonomy" id="1690608"/>
    <lineage>
        <taxon>Eukaryota</taxon>
        <taxon>Fungi</taxon>
        <taxon>Dikarya</taxon>
        <taxon>Ascomycota</taxon>
        <taxon>Pezizomycotina</taxon>
        <taxon>Dothideomycetes</taxon>
        <taxon>Dothideomycetidae</taxon>
        <taxon>Mycosphaerellales</taxon>
        <taxon>Extremaceae</taxon>
        <taxon>Saxophila</taxon>
    </lineage>
</organism>
<protein>
    <submittedName>
        <fullName evidence="3">Uncharacterized protein</fullName>
    </submittedName>
</protein>
<evidence type="ECO:0000313" key="3">
    <source>
        <dbReference type="EMBL" id="KAK5167090.1"/>
    </source>
</evidence>
<dbReference type="RefSeq" id="XP_064656898.1">
    <property type="nucleotide sequence ID" value="XM_064805056.1"/>
</dbReference>
<reference evidence="3 4" key="1">
    <citation type="submission" date="2023-08" db="EMBL/GenBank/DDBJ databases">
        <title>Black Yeasts Isolated from many extreme environments.</title>
        <authorList>
            <person name="Coleine C."/>
            <person name="Stajich J.E."/>
            <person name="Selbmann L."/>
        </authorList>
    </citation>
    <scope>NUCLEOTIDE SEQUENCE [LARGE SCALE GENOMIC DNA]</scope>
    <source>
        <strain evidence="3 4">CCFEE 5935</strain>
    </source>
</reference>
<evidence type="ECO:0000256" key="1">
    <source>
        <dbReference type="SAM" id="MobiDB-lite"/>
    </source>
</evidence>
<gene>
    <name evidence="3" type="ORF">LTR77_007820</name>
</gene>
<comment type="caution">
    <text evidence="3">The sequence shown here is derived from an EMBL/GenBank/DDBJ whole genome shotgun (WGS) entry which is preliminary data.</text>
</comment>
<evidence type="ECO:0000256" key="2">
    <source>
        <dbReference type="SAM" id="Phobius"/>
    </source>
</evidence>
<keyword evidence="2" id="KW-1133">Transmembrane helix</keyword>
<name>A0AAV9P6Z9_9PEZI</name>
<proteinExistence type="predicted"/>
<dbReference type="AlphaFoldDB" id="A0AAV9P6Z9"/>
<feature type="compositionally biased region" description="Polar residues" evidence="1">
    <location>
        <begin position="252"/>
        <end position="266"/>
    </location>
</feature>